<keyword evidence="1" id="KW-0648">Protein biosynthesis</keyword>
<keyword evidence="2" id="KW-0808">Transferase</keyword>
<dbReference type="HOGENOM" id="CLU_105899_2_0_5"/>
<dbReference type="GO" id="GO:0016740">
    <property type="term" value="F:transferase activity"/>
    <property type="evidence" value="ECO:0007669"/>
    <property type="project" value="UniProtKB-KW"/>
</dbReference>
<dbReference type="STRING" id="1401328.P856_227"/>
<dbReference type="PANTHER" id="PTHR15004:SF0">
    <property type="entry name" value="GLUTAMYL-TRNA(GLN) AMIDOTRANSFERASE SUBUNIT C, MITOCHONDRIAL"/>
    <property type="match status" value="1"/>
</dbReference>
<dbReference type="Proteomes" id="UP000018700">
    <property type="component" value="Chromosome"/>
</dbReference>
<dbReference type="HAMAP" id="MF_00122">
    <property type="entry name" value="GatC"/>
    <property type="match status" value="1"/>
</dbReference>
<gene>
    <name evidence="1 2" type="primary">gatC</name>
    <name evidence="2" type="ORF">P856_227</name>
</gene>
<protein>
    <recommendedName>
        <fullName evidence="1">Aspartyl/glutamyl-tRNA(Asn/Gln) amidotransferase subunit C</fullName>
        <shortName evidence="1">Asp/Glu-ADT subunit C</shortName>
        <ecNumber evidence="1">6.3.5.-</ecNumber>
    </recommendedName>
</protein>
<dbReference type="EC" id="6.3.5.-" evidence="1"/>
<comment type="catalytic activity">
    <reaction evidence="1">
        <text>L-aspartyl-tRNA(Asn) + L-glutamine + ATP + H2O = L-asparaginyl-tRNA(Asn) + L-glutamate + ADP + phosphate + 2 H(+)</text>
        <dbReference type="Rhea" id="RHEA:14513"/>
        <dbReference type="Rhea" id="RHEA-COMP:9674"/>
        <dbReference type="Rhea" id="RHEA-COMP:9677"/>
        <dbReference type="ChEBI" id="CHEBI:15377"/>
        <dbReference type="ChEBI" id="CHEBI:15378"/>
        <dbReference type="ChEBI" id="CHEBI:29985"/>
        <dbReference type="ChEBI" id="CHEBI:30616"/>
        <dbReference type="ChEBI" id="CHEBI:43474"/>
        <dbReference type="ChEBI" id="CHEBI:58359"/>
        <dbReference type="ChEBI" id="CHEBI:78515"/>
        <dbReference type="ChEBI" id="CHEBI:78516"/>
        <dbReference type="ChEBI" id="CHEBI:456216"/>
    </reaction>
</comment>
<dbReference type="EMBL" id="CP006745">
    <property type="protein sequence ID" value="AHC73458.1"/>
    <property type="molecule type" value="Genomic_DNA"/>
</dbReference>
<dbReference type="OrthoDB" id="9794326at2"/>
<comment type="function">
    <text evidence="1">Allows the formation of correctly charged Asn-tRNA(Asn) or Gln-tRNA(Gln) through the transamidation of misacylated Asp-tRNA(Asn) or Glu-tRNA(Gln) in organisms which lack either or both of asparaginyl-tRNA or glutaminyl-tRNA synthetases. The reaction takes place in the presence of glutamine and ATP through an activated phospho-Asp-tRNA(Asn) or phospho-Glu-tRNA(Gln).</text>
</comment>
<reference evidence="2 3" key="1">
    <citation type="journal article" date="2013" name="PLoS ONE">
        <title>Bacterial endosymbiosis in a chordate host: long-term co-evolution and conservation of secondary metabolism.</title>
        <authorList>
            <person name="Kwan J.C."/>
            <person name="Schmidt E.W."/>
        </authorList>
    </citation>
    <scope>NUCLEOTIDE SEQUENCE [LARGE SCALE GENOMIC DNA]</scope>
    <source>
        <strain evidence="3">faulkneri L5</strain>
    </source>
</reference>
<sequence>MSIDNLTARKLANLARIEISEDQLKDVVENLRTIIRLFDQLDEVDTLSVKPMTDITGHFLSQRDDLVIDTDCQDKIISNAPKVDHGFFVVPRIID</sequence>
<dbReference type="SUPFAM" id="SSF141000">
    <property type="entry name" value="Glu-tRNAGln amidotransferase C subunit"/>
    <property type="match status" value="1"/>
</dbReference>
<keyword evidence="1" id="KW-0436">Ligase</keyword>
<dbReference type="InterPro" id="IPR036113">
    <property type="entry name" value="Asp/Glu-ADT_sf_sub_c"/>
</dbReference>
<keyword evidence="1" id="KW-0547">Nucleotide-binding</keyword>
<dbReference type="PANTHER" id="PTHR15004">
    <property type="entry name" value="GLUTAMYL-TRNA(GLN) AMIDOTRANSFERASE SUBUNIT C, MITOCHONDRIAL"/>
    <property type="match status" value="1"/>
</dbReference>
<dbReference type="GO" id="GO:0070681">
    <property type="term" value="P:glutaminyl-tRNAGln biosynthesis via transamidation"/>
    <property type="evidence" value="ECO:0007669"/>
    <property type="project" value="TreeGrafter"/>
</dbReference>
<dbReference type="AlphaFoldDB" id="V9TUT7"/>
<proteinExistence type="inferred from homology"/>
<dbReference type="GO" id="GO:0006450">
    <property type="term" value="P:regulation of translational fidelity"/>
    <property type="evidence" value="ECO:0007669"/>
    <property type="project" value="InterPro"/>
</dbReference>
<evidence type="ECO:0000313" key="3">
    <source>
        <dbReference type="Proteomes" id="UP000018700"/>
    </source>
</evidence>
<dbReference type="GO" id="GO:0050567">
    <property type="term" value="F:glutaminyl-tRNA synthase (glutamine-hydrolyzing) activity"/>
    <property type="evidence" value="ECO:0007669"/>
    <property type="project" value="UniProtKB-UniRule"/>
</dbReference>
<name>V9TUT7_9PROT</name>
<dbReference type="eggNOG" id="COG0721">
    <property type="taxonomic scope" value="Bacteria"/>
</dbReference>
<organism evidence="2 3">
    <name type="scientific">Candidatus Endolissoclinum faulkneri L5</name>
    <dbReference type="NCBI Taxonomy" id="1401328"/>
    <lineage>
        <taxon>Bacteria</taxon>
        <taxon>Pseudomonadati</taxon>
        <taxon>Pseudomonadota</taxon>
        <taxon>Alphaproteobacteria</taxon>
        <taxon>Rhodospirillales</taxon>
        <taxon>Rhodospirillaceae</taxon>
        <taxon>Candidatus Endolissoclinum</taxon>
    </lineage>
</organism>
<comment type="catalytic activity">
    <reaction evidence="1">
        <text>L-glutamyl-tRNA(Gln) + L-glutamine + ATP + H2O = L-glutaminyl-tRNA(Gln) + L-glutamate + ADP + phosphate + H(+)</text>
        <dbReference type="Rhea" id="RHEA:17521"/>
        <dbReference type="Rhea" id="RHEA-COMP:9681"/>
        <dbReference type="Rhea" id="RHEA-COMP:9684"/>
        <dbReference type="ChEBI" id="CHEBI:15377"/>
        <dbReference type="ChEBI" id="CHEBI:15378"/>
        <dbReference type="ChEBI" id="CHEBI:29985"/>
        <dbReference type="ChEBI" id="CHEBI:30616"/>
        <dbReference type="ChEBI" id="CHEBI:43474"/>
        <dbReference type="ChEBI" id="CHEBI:58359"/>
        <dbReference type="ChEBI" id="CHEBI:78520"/>
        <dbReference type="ChEBI" id="CHEBI:78521"/>
        <dbReference type="ChEBI" id="CHEBI:456216"/>
    </reaction>
</comment>
<keyword evidence="1" id="KW-0067">ATP-binding</keyword>
<comment type="similarity">
    <text evidence="1">Belongs to the GatC family.</text>
</comment>
<dbReference type="KEGG" id="efk:P856_227"/>
<accession>V9TUT7</accession>
<comment type="subunit">
    <text evidence="1">Heterotrimer of A, B and C subunits.</text>
</comment>
<dbReference type="GO" id="GO:0005524">
    <property type="term" value="F:ATP binding"/>
    <property type="evidence" value="ECO:0007669"/>
    <property type="project" value="UniProtKB-KW"/>
</dbReference>
<dbReference type="Gene3D" id="1.10.20.60">
    <property type="entry name" value="Glu-tRNAGln amidotransferase C subunit, N-terminal domain"/>
    <property type="match status" value="1"/>
</dbReference>
<dbReference type="GO" id="GO:0050566">
    <property type="term" value="F:asparaginyl-tRNA synthase (glutamine-hydrolyzing) activity"/>
    <property type="evidence" value="ECO:0007669"/>
    <property type="project" value="RHEA"/>
</dbReference>
<dbReference type="RefSeq" id="WP_025300341.1">
    <property type="nucleotide sequence ID" value="NZ_CP006745.1"/>
</dbReference>
<evidence type="ECO:0000256" key="1">
    <source>
        <dbReference type="HAMAP-Rule" id="MF_00122"/>
    </source>
</evidence>
<dbReference type="GO" id="GO:0006412">
    <property type="term" value="P:translation"/>
    <property type="evidence" value="ECO:0007669"/>
    <property type="project" value="UniProtKB-UniRule"/>
</dbReference>
<keyword evidence="3" id="KW-1185">Reference proteome</keyword>
<evidence type="ECO:0000313" key="2">
    <source>
        <dbReference type="EMBL" id="AHC73458.1"/>
    </source>
</evidence>
<dbReference type="InterPro" id="IPR003837">
    <property type="entry name" value="GatC"/>
</dbReference>
<dbReference type="Pfam" id="PF02686">
    <property type="entry name" value="GatC"/>
    <property type="match status" value="1"/>
</dbReference>
<dbReference type="NCBIfam" id="TIGR00135">
    <property type="entry name" value="gatC"/>
    <property type="match status" value="1"/>
</dbReference>